<protein>
    <submittedName>
        <fullName evidence="2">Uncharacterized protein</fullName>
    </submittedName>
</protein>
<gene>
    <name evidence="2" type="ORF">GCM10007971_06390</name>
</gene>
<evidence type="ECO:0000313" key="2">
    <source>
        <dbReference type="EMBL" id="GGN51656.1"/>
    </source>
</evidence>
<keyword evidence="3" id="KW-1185">Reference proteome</keyword>
<reference evidence="2" key="2">
    <citation type="submission" date="2020-09" db="EMBL/GenBank/DDBJ databases">
        <authorList>
            <person name="Sun Q."/>
            <person name="Ohkuma M."/>
        </authorList>
    </citation>
    <scope>NUCLEOTIDE SEQUENCE</scope>
    <source>
        <strain evidence="2">JCM 17251</strain>
    </source>
</reference>
<proteinExistence type="predicted"/>
<dbReference type="RefSeq" id="WP_156854864.1">
    <property type="nucleotide sequence ID" value="NZ_BMOS01000003.1"/>
</dbReference>
<dbReference type="AlphaFoldDB" id="A0A917XUA1"/>
<evidence type="ECO:0000256" key="1">
    <source>
        <dbReference type="SAM" id="Phobius"/>
    </source>
</evidence>
<keyword evidence="1" id="KW-0472">Membrane</keyword>
<sequence length="66" mass="6923">MVEKLSWLLAAIASGFAFIGLSYLIPEEYSTLGTVFFIIGAIAVVVFAATIIVNTLTSLVRGQAGS</sequence>
<keyword evidence="1" id="KW-1133">Transmembrane helix</keyword>
<reference evidence="2" key="1">
    <citation type="journal article" date="2014" name="Int. J. Syst. Evol. Microbiol.">
        <title>Complete genome sequence of Corynebacterium casei LMG S-19264T (=DSM 44701T), isolated from a smear-ripened cheese.</title>
        <authorList>
            <consortium name="US DOE Joint Genome Institute (JGI-PGF)"/>
            <person name="Walter F."/>
            <person name="Albersmeier A."/>
            <person name="Kalinowski J."/>
            <person name="Ruckert C."/>
        </authorList>
    </citation>
    <scope>NUCLEOTIDE SEQUENCE</scope>
    <source>
        <strain evidence="2">JCM 17251</strain>
    </source>
</reference>
<dbReference type="EMBL" id="BMOS01000003">
    <property type="protein sequence ID" value="GGN51656.1"/>
    <property type="molecule type" value="Genomic_DNA"/>
</dbReference>
<feature type="transmembrane region" description="Helical" evidence="1">
    <location>
        <begin position="31"/>
        <end position="53"/>
    </location>
</feature>
<name>A0A917XUA1_9BACI</name>
<dbReference type="Proteomes" id="UP000624041">
    <property type="component" value="Unassembled WGS sequence"/>
</dbReference>
<evidence type="ECO:0000313" key="3">
    <source>
        <dbReference type="Proteomes" id="UP000624041"/>
    </source>
</evidence>
<feature type="transmembrane region" description="Helical" evidence="1">
    <location>
        <begin position="7"/>
        <end position="25"/>
    </location>
</feature>
<organism evidence="2 3">
    <name type="scientific">Oceanobacillus indicireducens</name>
    <dbReference type="NCBI Taxonomy" id="1004261"/>
    <lineage>
        <taxon>Bacteria</taxon>
        <taxon>Bacillati</taxon>
        <taxon>Bacillota</taxon>
        <taxon>Bacilli</taxon>
        <taxon>Bacillales</taxon>
        <taxon>Bacillaceae</taxon>
        <taxon>Oceanobacillus</taxon>
    </lineage>
</organism>
<keyword evidence="1" id="KW-0812">Transmembrane</keyword>
<accession>A0A917XUA1</accession>
<comment type="caution">
    <text evidence="2">The sequence shown here is derived from an EMBL/GenBank/DDBJ whole genome shotgun (WGS) entry which is preliminary data.</text>
</comment>